<dbReference type="InterPro" id="IPR006093">
    <property type="entry name" value="Oxy_OxRdtase_FAD_BS"/>
</dbReference>
<comment type="caution">
    <text evidence="7">The sequence shown here is derived from an EMBL/GenBank/DDBJ whole genome shotgun (WGS) entry which is preliminary data.</text>
</comment>
<dbReference type="PROSITE" id="PS51387">
    <property type="entry name" value="FAD_PCMH"/>
    <property type="match status" value="1"/>
</dbReference>
<keyword evidence="4" id="KW-0274">FAD</keyword>
<gene>
    <name evidence="7" type="ORF">GCM10010862_03390</name>
</gene>
<dbReference type="PANTHER" id="PTHR42973">
    <property type="entry name" value="BINDING OXIDOREDUCTASE, PUTATIVE (AFU_ORTHOLOGUE AFUA_1G17690)-RELATED"/>
    <property type="match status" value="1"/>
</dbReference>
<proteinExistence type="inferred from homology"/>
<evidence type="ECO:0000256" key="2">
    <source>
        <dbReference type="ARBA" id="ARBA00005466"/>
    </source>
</evidence>
<evidence type="ECO:0000256" key="5">
    <source>
        <dbReference type="ARBA" id="ARBA00023002"/>
    </source>
</evidence>
<sequence length="465" mass="49750">MNLAMRVSAPDRNVPLASQVEALSSRIKGRVVGPTHPEYDRARAVSLGNFDQRPGLIVRVADAPDVADTVEFARRNGLELAVRSGGHSTCGFSGTEGGLVIDLRDLNTLDINHKELTVWAGSGLTSGEVTQALEQHQLIVGFGDSANVGIGGLTLGGGIGYLARKHGLTIDSLLAAEVVTARGDILIADETTHADLFWALRGGGGNFGVVTRFKFRLHPLPAFTGGPLVLPATPETLAGFVAAAEAAPGELTTILMVMPAPPLPFLPADVIGKTVMVGMMAFAGPADEAQEALAPFRSLAEPIADLVGPAPFSSMYLPEDPNERPAVSVRTRFMDGFGREQAARMLELLERCEAPMRMGQIRVLGKAASHIPNYATAYAHRDSSLMLTFLAMDATAEAAARNDRWASDCIDAFPQKTDAAYVNFLGDEDRLRAAYPTATLDRLRSIKRKYDPENLFRLNQNIPPA</sequence>
<dbReference type="InterPro" id="IPR036318">
    <property type="entry name" value="FAD-bd_PCMH-like_sf"/>
</dbReference>
<evidence type="ECO:0000259" key="6">
    <source>
        <dbReference type="PROSITE" id="PS51387"/>
    </source>
</evidence>
<feature type="domain" description="FAD-binding PCMH-type" evidence="6">
    <location>
        <begin position="50"/>
        <end position="220"/>
    </location>
</feature>
<dbReference type="Pfam" id="PF08031">
    <property type="entry name" value="BBE"/>
    <property type="match status" value="1"/>
</dbReference>
<dbReference type="Proteomes" id="UP001156691">
    <property type="component" value="Unassembled WGS sequence"/>
</dbReference>
<evidence type="ECO:0000256" key="1">
    <source>
        <dbReference type="ARBA" id="ARBA00001974"/>
    </source>
</evidence>
<dbReference type="InterPro" id="IPR006094">
    <property type="entry name" value="Oxid_FAD_bind_N"/>
</dbReference>
<protein>
    <submittedName>
        <fullName evidence="7">FAD-linked oxidase</fullName>
    </submittedName>
</protein>
<name>A0ABQ5VZS6_9HYPH</name>
<keyword evidence="3" id="KW-0285">Flavoprotein</keyword>
<dbReference type="Gene3D" id="3.30.465.10">
    <property type="match status" value="1"/>
</dbReference>
<evidence type="ECO:0000313" key="7">
    <source>
        <dbReference type="EMBL" id="GLQ53081.1"/>
    </source>
</evidence>
<dbReference type="PANTHER" id="PTHR42973:SF39">
    <property type="entry name" value="FAD-BINDING PCMH-TYPE DOMAIN-CONTAINING PROTEIN"/>
    <property type="match status" value="1"/>
</dbReference>
<dbReference type="Gene3D" id="3.30.43.10">
    <property type="entry name" value="Uridine Diphospho-n-acetylenolpyruvylglucosamine Reductase, domain 2"/>
    <property type="match status" value="1"/>
</dbReference>
<dbReference type="InterPro" id="IPR012951">
    <property type="entry name" value="BBE"/>
</dbReference>
<dbReference type="Gene3D" id="3.40.462.20">
    <property type="match status" value="1"/>
</dbReference>
<dbReference type="InterPro" id="IPR016169">
    <property type="entry name" value="FAD-bd_PCMH_sub2"/>
</dbReference>
<keyword evidence="8" id="KW-1185">Reference proteome</keyword>
<reference evidence="8" key="1">
    <citation type="journal article" date="2019" name="Int. J. Syst. Evol. Microbiol.">
        <title>The Global Catalogue of Microorganisms (GCM) 10K type strain sequencing project: providing services to taxonomists for standard genome sequencing and annotation.</title>
        <authorList>
            <consortium name="The Broad Institute Genomics Platform"/>
            <consortium name="The Broad Institute Genome Sequencing Center for Infectious Disease"/>
            <person name="Wu L."/>
            <person name="Ma J."/>
        </authorList>
    </citation>
    <scope>NUCLEOTIDE SEQUENCE [LARGE SCALE GENOMIC DNA]</scope>
    <source>
        <strain evidence="8">NBRC 112416</strain>
    </source>
</reference>
<dbReference type="InterPro" id="IPR050416">
    <property type="entry name" value="FAD-linked_Oxidoreductase"/>
</dbReference>
<dbReference type="InterPro" id="IPR016166">
    <property type="entry name" value="FAD-bd_PCMH"/>
</dbReference>
<dbReference type="SUPFAM" id="SSF56176">
    <property type="entry name" value="FAD-binding/transporter-associated domain-like"/>
    <property type="match status" value="1"/>
</dbReference>
<dbReference type="Pfam" id="PF01565">
    <property type="entry name" value="FAD_binding_4"/>
    <property type="match status" value="1"/>
</dbReference>
<dbReference type="InterPro" id="IPR016167">
    <property type="entry name" value="FAD-bd_PCMH_sub1"/>
</dbReference>
<comment type="cofactor">
    <cofactor evidence="1">
        <name>FAD</name>
        <dbReference type="ChEBI" id="CHEBI:57692"/>
    </cofactor>
</comment>
<dbReference type="EMBL" id="BSNS01000002">
    <property type="protein sequence ID" value="GLQ53081.1"/>
    <property type="molecule type" value="Genomic_DNA"/>
</dbReference>
<accession>A0ABQ5VZS6</accession>
<evidence type="ECO:0000256" key="3">
    <source>
        <dbReference type="ARBA" id="ARBA00022630"/>
    </source>
</evidence>
<dbReference type="PROSITE" id="PS00862">
    <property type="entry name" value="OX2_COVAL_FAD"/>
    <property type="match status" value="1"/>
</dbReference>
<evidence type="ECO:0000313" key="8">
    <source>
        <dbReference type="Proteomes" id="UP001156691"/>
    </source>
</evidence>
<comment type="similarity">
    <text evidence="2">Belongs to the oxygen-dependent FAD-linked oxidoreductase family.</text>
</comment>
<organism evidence="7 8">
    <name type="scientific">Devosia nitrariae</name>
    <dbReference type="NCBI Taxonomy" id="2071872"/>
    <lineage>
        <taxon>Bacteria</taxon>
        <taxon>Pseudomonadati</taxon>
        <taxon>Pseudomonadota</taxon>
        <taxon>Alphaproteobacteria</taxon>
        <taxon>Hyphomicrobiales</taxon>
        <taxon>Devosiaceae</taxon>
        <taxon>Devosia</taxon>
    </lineage>
</organism>
<keyword evidence="5" id="KW-0560">Oxidoreductase</keyword>
<dbReference type="RefSeq" id="WP_284338542.1">
    <property type="nucleotide sequence ID" value="NZ_BSNS01000002.1"/>
</dbReference>
<evidence type="ECO:0000256" key="4">
    <source>
        <dbReference type="ARBA" id="ARBA00022827"/>
    </source>
</evidence>